<dbReference type="InterPro" id="IPR003736">
    <property type="entry name" value="PAAI_dom"/>
</dbReference>
<feature type="domain" description="Thioesterase" evidence="3">
    <location>
        <begin position="34"/>
        <end position="110"/>
    </location>
</feature>
<name>A0ABS9MPJ5_9BURK</name>
<evidence type="ECO:0000313" key="5">
    <source>
        <dbReference type="Proteomes" id="UP001297600"/>
    </source>
</evidence>
<gene>
    <name evidence="4" type="ORF">MAF45_03610</name>
</gene>
<dbReference type="InterPro" id="IPR029069">
    <property type="entry name" value="HotDog_dom_sf"/>
</dbReference>
<dbReference type="EMBL" id="JAKNCT010000003">
    <property type="protein sequence ID" value="MCG5030531.1"/>
    <property type="molecule type" value="Genomic_DNA"/>
</dbReference>
<dbReference type="RefSeq" id="WP_237978185.1">
    <property type="nucleotide sequence ID" value="NZ_JAKNCT010000003.1"/>
</dbReference>
<comment type="similarity">
    <text evidence="1">Belongs to the thioesterase PaaI family.</text>
</comment>
<dbReference type="PANTHER" id="PTHR43240:SF5">
    <property type="entry name" value="1,4-DIHYDROXY-2-NAPHTHOYL-COA THIOESTERASE 1"/>
    <property type="match status" value="1"/>
</dbReference>
<accession>A0ABS9MPJ5</accession>
<comment type="caution">
    <text evidence="4">The sequence shown here is derived from an EMBL/GenBank/DDBJ whole genome shotgun (WGS) entry which is preliminary data.</text>
</comment>
<evidence type="ECO:0000313" key="4">
    <source>
        <dbReference type="EMBL" id="MCG5030531.1"/>
    </source>
</evidence>
<reference evidence="4 5" key="1">
    <citation type="submission" date="2022-02" db="EMBL/GenBank/DDBJ databases">
        <title>Mesosutterella porci, a novel member of the family Sutterellaceae from pig feces.</title>
        <authorList>
            <person name="Wylensek D."/>
            <person name="Clavel T."/>
        </authorList>
    </citation>
    <scope>NUCLEOTIDE SEQUENCE [LARGE SCALE GENOMIC DNA]</scope>
    <source>
        <strain evidence="5">oilRF-744-wt-GAM-9</strain>
    </source>
</reference>
<dbReference type="SUPFAM" id="SSF54637">
    <property type="entry name" value="Thioesterase/thiol ester dehydrase-isomerase"/>
    <property type="match status" value="1"/>
</dbReference>
<dbReference type="Gene3D" id="3.10.129.10">
    <property type="entry name" value="Hotdog Thioesterase"/>
    <property type="match status" value="1"/>
</dbReference>
<dbReference type="NCBIfam" id="TIGR00369">
    <property type="entry name" value="unchar_dom_1"/>
    <property type="match status" value="1"/>
</dbReference>
<dbReference type="Pfam" id="PF03061">
    <property type="entry name" value="4HBT"/>
    <property type="match status" value="1"/>
</dbReference>
<dbReference type="CDD" id="cd03443">
    <property type="entry name" value="PaaI_thioesterase"/>
    <property type="match status" value="1"/>
</dbReference>
<protein>
    <submittedName>
        <fullName evidence="4">PaaI family thioesterase</fullName>
    </submittedName>
</protein>
<sequence>MGLSETLGIRIMPGDDPQEMRGELEVTEGCCQPYGYCAGGAMLSIEETLAGRGSAALLEPGLIPMGVQVSASHVKAVPLGGRIHAVARLLSRGRRLHVWNVDLFDEAGSLVSTARVTNAITHLRGERRAKAEEQNV</sequence>
<keyword evidence="2" id="KW-0378">Hydrolase</keyword>
<proteinExistence type="inferred from homology"/>
<evidence type="ECO:0000256" key="1">
    <source>
        <dbReference type="ARBA" id="ARBA00008324"/>
    </source>
</evidence>
<dbReference type="InterPro" id="IPR006683">
    <property type="entry name" value="Thioestr_dom"/>
</dbReference>
<evidence type="ECO:0000256" key="2">
    <source>
        <dbReference type="ARBA" id="ARBA00022801"/>
    </source>
</evidence>
<dbReference type="Proteomes" id="UP001297600">
    <property type="component" value="Unassembled WGS sequence"/>
</dbReference>
<dbReference type="PANTHER" id="PTHR43240">
    <property type="entry name" value="1,4-DIHYDROXY-2-NAPHTHOYL-COA THIOESTERASE 1"/>
    <property type="match status" value="1"/>
</dbReference>
<keyword evidence="5" id="KW-1185">Reference proteome</keyword>
<organism evidence="4 5">
    <name type="scientific">Mesosutterella porci</name>
    <dbReference type="NCBI Taxonomy" id="2915351"/>
    <lineage>
        <taxon>Bacteria</taxon>
        <taxon>Pseudomonadati</taxon>
        <taxon>Pseudomonadota</taxon>
        <taxon>Betaproteobacteria</taxon>
        <taxon>Burkholderiales</taxon>
        <taxon>Sutterellaceae</taxon>
        <taxon>Mesosutterella</taxon>
    </lineage>
</organism>
<evidence type="ECO:0000259" key="3">
    <source>
        <dbReference type="Pfam" id="PF03061"/>
    </source>
</evidence>